<feature type="transmembrane region" description="Helical" evidence="2">
    <location>
        <begin position="101"/>
        <end position="125"/>
    </location>
</feature>
<name>A0A845L1G7_9FIRM</name>
<dbReference type="EMBL" id="WXEY01000013">
    <property type="protein sequence ID" value="MZP30402.1"/>
    <property type="molecule type" value="Genomic_DNA"/>
</dbReference>
<keyword evidence="2" id="KW-0812">Transmembrane</keyword>
<evidence type="ECO:0000313" key="4">
    <source>
        <dbReference type="Proteomes" id="UP000463470"/>
    </source>
</evidence>
<gene>
    <name evidence="3" type="ORF">GTO91_11830</name>
</gene>
<feature type="transmembrane region" description="Helical" evidence="2">
    <location>
        <begin position="131"/>
        <end position="153"/>
    </location>
</feature>
<comment type="caution">
    <text evidence="3">The sequence shown here is derived from an EMBL/GenBank/DDBJ whole genome shotgun (WGS) entry which is preliminary data.</text>
</comment>
<organism evidence="3 4">
    <name type="scientific">Heliomicrobium undosum</name>
    <dbReference type="NCBI Taxonomy" id="121734"/>
    <lineage>
        <taxon>Bacteria</taxon>
        <taxon>Bacillati</taxon>
        <taxon>Bacillota</taxon>
        <taxon>Clostridia</taxon>
        <taxon>Eubacteriales</taxon>
        <taxon>Heliobacteriaceae</taxon>
        <taxon>Heliomicrobium</taxon>
    </lineage>
</organism>
<dbReference type="AlphaFoldDB" id="A0A845L1G7"/>
<dbReference type="RefSeq" id="WP_161258925.1">
    <property type="nucleotide sequence ID" value="NZ_WXEY01000013.1"/>
</dbReference>
<feature type="region of interest" description="Disordered" evidence="1">
    <location>
        <begin position="220"/>
        <end position="241"/>
    </location>
</feature>
<protein>
    <submittedName>
        <fullName evidence="3">Uncharacterized protein</fullName>
    </submittedName>
</protein>
<feature type="transmembrane region" description="Helical" evidence="2">
    <location>
        <begin position="432"/>
        <end position="452"/>
    </location>
</feature>
<evidence type="ECO:0000256" key="1">
    <source>
        <dbReference type="SAM" id="MobiDB-lite"/>
    </source>
</evidence>
<dbReference type="GO" id="GO:0016020">
    <property type="term" value="C:membrane"/>
    <property type="evidence" value="ECO:0007669"/>
    <property type="project" value="InterPro"/>
</dbReference>
<evidence type="ECO:0000313" key="3">
    <source>
        <dbReference type="EMBL" id="MZP30402.1"/>
    </source>
</evidence>
<dbReference type="Proteomes" id="UP000463470">
    <property type="component" value="Unassembled WGS sequence"/>
</dbReference>
<feature type="transmembrane region" description="Helical" evidence="2">
    <location>
        <begin position="56"/>
        <end position="75"/>
    </location>
</feature>
<feature type="transmembrane region" description="Helical" evidence="2">
    <location>
        <begin position="165"/>
        <end position="184"/>
    </location>
</feature>
<proteinExistence type="predicted"/>
<reference evidence="3 4" key="1">
    <citation type="submission" date="2020-01" db="EMBL/GenBank/DDBJ databases">
        <title>Whole-genome sequence of Heliobacterium undosum DSM 13378.</title>
        <authorList>
            <person name="Kyndt J.A."/>
            <person name="Meyer T.E."/>
        </authorList>
    </citation>
    <scope>NUCLEOTIDE SEQUENCE [LARGE SCALE GENOMIC DNA]</scope>
    <source>
        <strain evidence="3 4">DSM 13378</strain>
    </source>
</reference>
<dbReference type="OrthoDB" id="2448479at2"/>
<dbReference type="Pfam" id="PF05975">
    <property type="entry name" value="EcsB"/>
    <property type="match status" value="2"/>
</dbReference>
<keyword evidence="2" id="KW-0472">Membrane</keyword>
<keyword evidence="4" id="KW-1185">Reference proteome</keyword>
<accession>A0A845L1G7</accession>
<feature type="transmembrane region" description="Helical" evidence="2">
    <location>
        <begin position="458"/>
        <end position="478"/>
    </location>
</feature>
<evidence type="ECO:0000256" key="2">
    <source>
        <dbReference type="SAM" id="Phobius"/>
    </source>
</evidence>
<feature type="transmembrane region" description="Helical" evidence="2">
    <location>
        <begin position="21"/>
        <end position="44"/>
    </location>
</feature>
<dbReference type="InterPro" id="IPR010288">
    <property type="entry name" value="EcsB_ABC"/>
</dbReference>
<keyword evidence="2" id="KW-1133">Transmembrane helix</keyword>
<sequence>MITADSLFLRRLRSEWRFQYDLWKTVVDWTIALYLIIPALLLFADAYRSWWLAPPLWLAGLPAVIPQSLLLLFIFTGRMRIFVEEADHLFLLRQRSWHRRIVALGIFYSLGKELLLTVLLFLLLAPFLTTGYGLAVSQIALLIGVTFLFRAVMALSRQLLTLRYADWKGTLLFFLLFSLAGLLFRTELVALAGPPLAPTVFAGWGSSSILEKPNGPGVPPTLQDLSIPSPQDRAPQDQAPLDGVYPAPPSHLARNQADPSAIAGTVEGGHIDVIAATTVIALTVLLGYLIRLRLNWKGHFFHDVARERQERLRYAALILNAAGFRFRKPNRRRQRPIAFRRSNALFRRRAAVDILTEACLKTVLRSRSRLSQYGQMTLLGLFAVTIASGLWKWALWIGAIVVMTQWTGYYWKETIHAEFVQLFRWTVSDQRLAAERALFLLSLPSLLLISAVAGFQSFSWLGAAAALPLGSFAGYVTANMISYFGVIHHEQPAQETDL</sequence>
<feature type="transmembrane region" description="Helical" evidence="2">
    <location>
        <begin position="273"/>
        <end position="290"/>
    </location>
</feature>